<keyword evidence="9 18" id="KW-0479">Metal-binding</keyword>
<evidence type="ECO:0000256" key="14">
    <source>
        <dbReference type="ARBA" id="ARBA00023075"/>
    </source>
</evidence>
<dbReference type="CDD" id="cd00284">
    <property type="entry name" value="Cytochrome_b_N"/>
    <property type="match status" value="1"/>
</dbReference>
<feature type="transmembrane region" description="Helical" evidence="19">
    <location>
        <begin position="287"/>
        <end position="306"/>
    </location>
</feature>
<keyword evidence="12 19" id="KW-1133">Transmembrane helix</keyword>
<feature type="binding site" description="axial binding residue" evidence="18">
    <location>
        <position position="96"/>
    </location>
    <ligand>
        <name>heme b</name>
        <dbReference type="ChEBI" id="CHEBI:60344"/>
        <label>b566</label>
    </ligand>
    <ligandPart>
        <name>Fe</name>
        <dbReference type="ChEBI" id="CHEBI:18248"/>
    </ligandPart>
</feature>
<keyword evidence="15 19" id="KW-0496">Mitochondrion</keyword>
<evidence type="ECO:0000256" key="13">
    <source>
        <dbReference type="ARBA" id="ARBA00023004"/>
    </source>
</evidence>
<keyword evidence="16 19" id="KW-0472">Membrane</keyword>
<gene>
    <name evidence="22" type="primary">cytb</name>
</gene>
<evidence type="ECO:0000256" key="17">
    <source>
        <dbReference type="PIRSR" id="PIRSR038885-1"/>
    </source>
</evidence>
<dbReference type="GO" id="GO:0008121">
    <property type="term" value="F:quinol-cytochrome-c reductase activity"/>
    <property type="evidence" value="ECO:0007669"/>
    <property type="project" value="InterPro"/>
</dbReference>
<feature type="domain" description="Cytochrome b/b6 N-terminal region profile" evidence="20">
    <location>
        <begin position="1"/>
        <end position="208"/>
    </location>
</feature>
<dbReference type="GO" id="GO:0045275">
    <property type="term" value="C:respiratory chain complex III"/>
    <property type="evidence" value="ECO:0007669"/>
    <property type="project" value="InterPro"/>
</dbReference>
<dbReference type="InterPro" id="IPR016174">
    <property type="entry name" value="Di-haem_cyt_TM"/>
</dbReference>
<dbReference type="InterPro" id="IPR005797">
    <property type="entry name" value="Cyt_b/b6_N"/>
</dbReference>
<evidence type="ECO:0000256" key="15">
    <source>
        <dbReference type="ARBA" id="ARBA00023128"/>
    </source>
</evidence>
<dbReference type="CDD" id="cd00290">
    <property type="entry name" value="cytochrome_b_C"/>
    <property type="match status" value="1"/>
</dbReference>
<evidence type="ECO:0000256" key="9">
    <source>
        <dbReference type="ARBA" id="ARBA00022723"/>
    </source>
</evidence>
<evidence type="ECO:0000256" key="10">
    <source>
        <dbReference type="ARBA" id="ARBA00022792"/>
    </source>
</evidence>
<dbReference type="PANTHER" id="PTHR19271">
    <property type="entry name" value="CYTOCHROME B"/>
    <property type="match status" value="1"/>
</dbReference>
<dbReference type="GO" id="GO:0046872">
    <property type="term" value="F:metal ion binding"/>
    <property type="evidence" value="ECO:0007669"/>
    <property type="project" value="UniProtKB-UniRule"/>
</dbReference>
<dbReference type="PROSITE" id="PS51002">
    <property type="entry name" value="CYTB_NTER"/>
    <property type="match status" value="1"/>
</dbReference>
<evidence type="ECO:0000256" key="4">
    <source>
        <dbReference type="ARBA" id="ARBA00013531"/>
    </source>
</evidence>
<dbReference type="InterPro" id="IPR036150">
    <property type="entry name" value="Cyt_b/b6_C_sf"/>
</dbReference>
<feature type="binding site" description="axial binding residue" evidence="18">
    <location>
        <position position="82"/>
    </location>
    <ligand>
        <name>heme b</name>
        <dbReference type="ChEBI" id="CHEBI:60344"/>
        <label>b562</label>
    </ligand>
    <ligandPart>
        <name>Fe</name>
        <dbReference type="ChEBI" id="CHEBI:18248"/>
    </ligandPart>
</feature>
<comment type="similarity">
    <text evidence="19">Belongs to the cytochrome b family.</text>
</comment>
<dbReference type="AlphaFoldDB" id="A0A0S2MNV5"/>
<dbReference type="InterPro" id="IPR048260">
    <property type="entry name" value="Cytochrome_b_C_euk/bac"/>
</dbReference>
<dbReference type="Pfam" id="PF00032">
    <property type="entry name" value="Cytochrom_B_C"/>
    <property type="match status" value="1"/>
</dbReference>
<evidence type="ECO:0000259" key="20">
    <source>
        <dbReference type="PROSITE" id="PS51002"/>
    </source>
</evidence>
<keyword evidence="13 18" id="KW-0408">Iron</keyword>
<comment type="cofactor">
    <cofactor evidence="18">
        <name>heme</name>
        <dbReference type="ChEBI" id="CHEBI:30413"/>
    </cofactor>
    <text evidence="18">Binds 2 heme groups non-covalently.</text>
</comment>
<dbReference type="InterPro" id="IPR048259">
    <property type="entry name" value="Cytochrome_b_N_euk/bac"/>
</dbReference>
<dbReference type="InterPro" id="IPR030689">
    <property type="entry name" value="Cytochrome_b"/>
</dbReference>
<evidence type="ECO:0000256" key="19">
    <source>
        <dbReference type="RuleBase" id="RU362117"/>
    </source>
</evidence>
<feature type="transmembrane region" description="Helical" evidence="19">
    <location>
        <begin position="318"/>
        <end position="338"/>
    </location>
</feature>
<feature type="domain" description="Cytochrome b/b6 C-terminal region profile" evidence="21">
    <location>
        <begin position="209"/>
        <end position="377"/>
    </location>
</feature>
<feature type="transmembrane region" description="Helical" evidence="19">
    <location>
        <begin position="344"/>
        <end position="366"/>
    </location>
</feature>
<comment type="subunit">
    <text evidence="3">The main subunits of complex b-c1 are: cytochrome b, cytochrome c1 and the Rieske protein.</text>
</comment>
<evidence type="ECO:0000256" key="12">
    <source>
        <dbReference type="ARBA" id="ARBA00022989"/>
    </source>
</evidence>
<dbReference type="PANTHER" id="PTHR19271:SF16">
    <property type="entry name" value="CYTOCHROME B"/>
    <property type="match status" value="1"/>
</dbReference>
<keyword evidence="7 19" id="KW-0679">Respiratory chain</keyword>
<reference evidence="22" key="1">
    <citation type="submission" date="2012-06" db="EMBL/GenBank/DDBJ databases">
        <title>Mitogenomics of the Coleoptera under dense taxon sampling.</title>
        <authorList>
            <person name="Timmermans M.J.T.N."/>
            <person name="Lim J."/>
            <person name="Dodsworth S."/>
            <person name="Haran J."/>
            <person name="Ahrens D."/>
            <person name="Bocak L."/>
            <person name="London A."/>
            <person name="Culverwell L."/>
            <person name="Vogler A.P."/>
        </authorList>
    </citation>
    <scope>NUCLEOTIDE SEQUENCE</scope>
</reference>
<feature type="binding site" description="axial binding residue" evidence="18">
    <location>
        <position position="181"/>
    </location>
    <ligand>
        <name>heme b</name>
        <dbReference type="ChEBI" id="CHEBI:60344"/>
        <label>b562</label>
    </ligand>
    <ligandPart>
        <name>Fe</name>
        <dbReference type="ChEBI" id="CHEBI:18248"/>
    </ligandPart>
</feature>
<dbReference type="GO" id="GO:0016491">
    <property type="term" value="F:oxidoreductase activity"/>
    <property type="evidence" value="ECO:0007669"/>
    <property type="project" value="UniProtKB-UniRule"/>
</dbReference>
<comment type="cofactor">
    <cofactor evidence="19">
        <name>heme b</name>
        <dbReference type="ChEBI" id="CHEBI:60344"/>
    </cofactor>
    <text evidence="19">Binds 2 heme groups non-covalently.</text>
</comment>
<comment type="function">
    <text evidence="1 19">Component of the ubiquinol-cytochrome c reductase complex (complex III or cytochrome b-c1 complex) that is part of the mitochondrial respiratory chain. The b-c1 complex mediates electron transfer from ubiquinol to cytochrome c. Contributes to the generation of a proton gradient across the mitochondrial membrane that is then used for ATP synthesis.</text>
</comment>
<proteinExistence type="inferred from homology"/>
<keyword evidence="6 18" id="KW-0349">Heme</keyword>
<feature type="binding site" description="axial binding residue" evidence="18">
    <location>
        <position position="195"/>
    </location>
    <ligand>
        <name>heme b</name>
        <dbReference type="ChEBI" id="CHEBI:60344"/>
        <label>b566</label>
    </ligand>
    <ligandPart>
        <name>Fe</name>
        <dbReference type="ChEBI" id="CHEBI:18248"/>
    </ligandPart>
</feature>
<name>A0A0S2MNV5_9COLE</name>
<dbReference type="EMBL" id="JX412750">
    <property type="protein sequence ID" value="ALO76388.1"/>
    <property type="molecule type" value="Genomic_DNA"/>
</dbReference>
<evidence type="ECO:0000256" key="5">
    <source>
        <dbReference type="ARBA" id="ARBA00022448"/>
    </source>
</evidence>
<sequence>MKMLKKQNMLKIINNSLINLPSPSNLNSWWNFGSIVGLCLMIQIISGMFLSMHYCPNSMMAFNSIIHICRDVNLGWIMRMIHINGASLLFISMYIHISRSLYYGSYMNKKTWMMGTLIFLIMMMTAFIGYVLPWGQMSFWGATVITNMLSTIPYMGNNLMEWVWGGFTINNPTLSRFFSLHFMMPFMISFMSIMHMMLLHEKGSNNPMGTNSNLDKISFHPFFSIKDLMGFMISISILMITILIKPYMFMDSENFMPANPMLTPNHIQPEWYFLYSYAILRSIPNKLGGILALIMSIMILFIMPLYSKKMKSNSFYPLNKIMFWMFIVTVLMLTWLGMQSVKEPFIFTSQIMSTMYFLFFLTLPISTKKWDNIMFKN</sequence>
<feature type="transmembrane region" description="Helical" evidence="19">
    <location>
        <begin position="76"/>
        <end position="97"/>
    </location>
</feature>
<evidence type="ECO:0000256" key="18">
    <source>
        <dbReference type="PIRSR" id="PIRSR038885-2"/>
    </source>
</evidence>
<organism evidence="22">
    <name type="scientific">Rhagophthalminae sp. GENSP01</name>
    <dbReference type="NCBI Taxonomy" id="1205577"/>
    <lineage>
        <taxon>Eukaryota</taxon>
        <taxon>Metazoa</taxon>
        <taxon>Ecdysozoa</taxon>
        <taxon>Arthropoda</taxon>
        <taxon>Hexapoda</taxon>
        <taxon>Insecta</taxon>
        <taxon>Pterygota</taxon>
        <taxon>Neoptera</taxon>
        <taxon>Endopterygota</taxon>
        <taxon>Coleoptera</taxon>
        <taxon>Polyphaga</taxon>
        <taxon>Elateriformia</taxon>
        <taxon>Elateroidea</taxon>
        <taxon>Rhagophthalmidae</taxon>
    </lineage>
</organism>
<keyword evidence="14" id="KW-0830">Ubiquinone</keyword>
<dbReference type="Gene3D" id="1.20.810.10">
    <property type="entry name" value="Cytochrome Bc1 Complex, Chain C"/>
    <property type="match status" value="1"/>
</dbReference>
<keyword evidence="8 19" id="KW-0812">Transmembrane</keyword>
<dbReference type="SUPFAM" id="SSF81648">
    <property type="entry name" value="a domain/subunit of cytochrome bc1 complex (Ubiquinol-cytochrome c reductase)"/>
    <property type="match status" value="1"/>
</dbReference>
<accession>A0A0S2MNV5</accession>
<keyword evidence="5 19" id="KW-0813">Transport</keyword>
<evidence type="ECO:0000256" key="6">
    <source>
        <dbReference type="ARBA" id="ARBA00022617"/>
    </source>
</evidence>
<dbReference type="PROSITE" id="PS51003">
    <property type="entry name" value="CYTB_CTER"/>
    <property type="match status" value="1"/>
</dbReference>
<evidence type="ECO:0000256" key="8">
    <source>
        <dbReference type="ARBA" id="ARBA00022692"/>
    </source>
</evidence>
<geneLocation type="mitochondrion" evidence="22"/>
<feature type="transmembrane region" description="Helical" evidence="19">
    <location>
        <begin position="228"/>
        <end position="249"/>
    </location>
</feature>
<evidence type="ECO:0000256" key="7">
    <source>
        <dbReference type="ARBA" id="ARBA00022660"/>
    </source>
</evidence>
<feature type="transmembrane region" description="Helical" evidence="19">
    <location>
        <begin position="112"/>
        <end position="132"/>
    </location>
</feature>
<evidence type="ECO:0000313" key="22">
    <source>
        <dbReference type="EMBL" id="ALO76388.1"/>
    </source>
</evidence>
<evidence type="ECO:0000256" key="3">
    <source>
        <dbReference type="ARBA" id="ARBA00011649"/>
    </source>
</evidence>
<keyword evidence="10" id="KW-0999">Mitochondrion inner membrane</keyword>
<evidence type="ECO:0000256" key="1">
    <source>
        <dbReference type="ARBA" id="ARBA00002566"/>
    </source>
</evidence>
<evidence type="ECO:0000256" key="2">
    <source>
        <dbReference type="ARBA" id="ARBA00004448"/>
    </source>
</evidence>
<feature type="binding site" evidence="17">
    <location>
        <position position="200"/>
    </location>
    <ligand>
        <name>a ubiquinone</name>
        <dbReference type="ChEBI" id="CHEBI:16389"/>
    </ligand>
</feature>
<dbReference type="InterPro" id="IPR005798">
    <property type="entry name" value="Cyt_b/b6_C"/>
</dbReference>
<evidence type="ECO:0000259" key="21">
    <source>
        <dbReference type="PROSITE" id="PS51003"/>
    </source>
</evidence>
<evidence type="ECO:0000256" key="11">
    <source>
        <dbReference type="ARBA" id="ARBA00022982"/>
    </source>
</evidence>
<feature type="transmembrane region" description="Helical" evidence="19">
    <location>
        <begin position="177"/>
        <end position="199"/>
    </location>
</feature>
<dbReference type="InterPro" id="IPR027387">
    <property type="entry name" value="Cytb/b6-like_sf"/>
</dbReference>
<protein>
    <recommendedName>
        <fullName evidence="4 19">Cytochrome b</fullName>
    </recommendedName>
</protein>
<dbReference type="GO" id="GO:0006122">
    <property type="term" value="P:mitochondrial electron transport, ubiquinol to cytochrome c"/>
    <property type="evidence" value="ECO:0007669"/>
    <property type="project" value="TreeGrafter"/>
</dbReference>
<dbReference type="PIRSF" id="PIRSF038885">
    <property type="entry name" value="COB"/>
    <property type="match status" value="1"/>
</dbReference>
<evidence type="ECO:0000256" key="16">
    <source>
        <dbReference type="ARBA" id="ARBA00023136"/>
    </source>
</evidence>
<feature type="transmembrane region" description="Helical" evidence="19">
    <location>
        <begin position="29"/>
        <end position="55"/>
    </location>
</feature>
<keyword evidence="11 19" id="KW-0249">Electron transport</keyword>
<dbReference type="SUPFAM" id="SSF81342">
    <property type="entry name" value="Transmembrane di-heme cytochromes"/>
    <property type="match status" value="1"/>
</dbReference>
<dbReference type="GO" id="GO:0005743">
    <property type="term" value="C:mitochondrial inner membrane"/>
    <property type="evidence" value="ECO:0007669"/>
    <property type="project" value="UniProtKB-SubCell"/>
</dbReference>
<dbReference type="Pfam" id="PF00033">
    <property type="entry name" value="Cytochrome_B"/>
    <property type="match status" value="1"/>
</dbReference>
<comment type="subcellular location">
    <subcellularLocation>
        <location evidence="2">Mitochondrion inner membrane</location>
        <topology evidence="2">Multi-pass membrane protein</topology>
    </subcellularLocation>
</comment>